<evidence type="ECO:0000313" key="2">
    <source>
        <dbReference type="EMBL" id="CAN94851.1"/>
    </source>
</evidence>
<dbReference type="Proteomes" id="UP000002139">
    <property type="component" value="Chromosome"/>
</dbReference>
<proteinExistence type="predicted"/>
<sequence length="382" mass="38409">MGRPIARCAAALLILITSVTFFACGDGPYVGGRCATTDHCQSDQQNVPGTICVDEHCECGEPGKVVCCARGDDRPNCFEECRTCDECAEGTEECSGVPVPPGGCEGDADCAGPPGGCEGDADCAGPPGGCEGDADCAGPPDPRCGVGRCVDGACVVEIERGPIASQIRGDCKVEECTADGRVVSVAAIDPYDDGNQCTLDACDIDEPRHLLLEGVACPASGAGRCHEGACVQCVATGPTVLCPGGLACDGVWCVPEHCVNGARDEGLRETGLDCGGSCRPCPSGERCEAAADCESGVCTNGSCMIPTCSDGVKNGREAGVDCGKQYCPRCPPGGGCKTGADCLSRVCWSGVCEEPTCTDGVKNGDEAGVDCGGAACATACPG</sequence>
<dbReference type="AlphaFoldDB" id="A9FE53"/>
<name>A9FE53_SORC5</name>
<reference evidence="2 3" key="1">
    <citation type="journal article" date="2007" name="Nat. Biotechnol.">
        <title>Complete genome sequence of the myxobacterium Sorangium cellulosum.</title>
        <authorList>
            <person name="Schneiker S."/>
            <person name="Perlova O."/>
            <person name="Kaiser O."/>
            <person name="Gerth K."/>
            <person name="Alici A."/>
            <person name="Altmeyer M.O."/>
            <person name="Bartels D."/>
            <person name="Bekel T."/>
            <person name="Beyer S."/>
            <person name="Bode E."/>
            <person name="Bode H.B."/>
            <person name="Bolten C.J."/>
            <person name="Choudhuri J.V."/>
            <person name="Doss S."/>
            <person name="Elnakady Y.A."/>
            <person name="Frank B."/>
            <person name="Gaigalat L."/>
            <person name="Goesmann A."/>
            <person name="Groeger C."/>
            <person name="Gross F."/>
            <person name="Jelsbak L."/>
            <person name="Jelsbak L."/>
            <person name="Kalinowski J."/>
            <person name="Kegler C."/>
            <person name="Knauber T."/>
            <person name="Konietzny S."/>
            <person name="Kopp M."/>
            <person name="Krause L."/>
            <person name="Krug D."/>
            <person name="Linke B."/>
            <person name="Mahmud T."/>
            <person name="Martinez-Arias R."/>
            <person name="McHardy A.C."/>
            <person name="Merai M."/>
            <person name="Meyer F."/>
            <person name="Mormann S."/>
            <person name="Munoz-Dorado J."/>
            <person name="Perez J."/>
            <person name="Pradella S."/>
            <person name="Rachid S."/>
            <person name="Raddatz G."/>
            <person name="Rosenau F."/>
            <person name="Rueckert C."/>
            <person name="Sasse F."/>
            <person name="Scharfe M."/>
            <person name="Schuster S.C."/>
            <person name="Suen G."/>
            <person name="Treuner-Lange A."/>
            <person name="Velicer G.J."/>
            <person name="Vorholter F.-J."/>
            <person name="Weissman K.J."/>
            <person name="Welch R.D."/>
            <person name="Wenzel S.C."/>
            <person name="Whitworth D.E."/>
            <person name="Wilhelm S."/>
            <person name="Wittmann C."/>
            <person name="Bloecker H."/>
            <person name="Puehler A."/>
            <person name="Mueller R."/>
        </authorList>
    </citation>
    <scope>NUCLEOTIDE SEQUENCE [LARGE SCALE GENOMIC DNA]</scope>
    <source>
        <strain evidence="3">So ce56</strain>
    </source>
</reference>
<dbReference type="KEGG" id="scl:sce4688"/>
<evidence type="ECO:0000256" key="1">
    <source>
        <dbReference type="SAM" id="SignalP"/>
    </source>
</evidence>
<dbReference type="BioCyc" id="SCEL448385:SCE_RS24075-MONOMER"/>
<dbReference type="RefSeq" id="WP_012237320.1">
    <property type="nucleotide sequence ID" value="NC_010162.1"/>
</dbReference>
<dbReference type="STRING" id="448385.sce4688"/>
<dbReference type="PROSITE" id="PS51257">
    <property type="entry name" value="PROKAR_LIPOPROTEIN"/>
    <property type="match status" value="1"/>
</dbReference>
<evidence type="ECO:0008006" key="4">
    <source>
        <dbReference type="Google" id="ProtNLM"/>
    </source>
</evidence>
<organism evidence="2 3">
    <name type="scientific">Sorangium cellulosum (strain So ce56)</name>
    <name type="common">Polyangium cellulosum (strain So ce56)</name>
    <dbReference type="NCBI Taxonomy" id="448385"/>
    <lineage>
        <taxon>Bacteria</taxon>
        <taxon>Pseudomonadati</taxon>
        <taxon>Myxococcota</taxon>
        <taxon>Polyangia</taxon>
        <taxon>Polyangiales</taxon>
        <taxon>Polyangiaceae</taxon>
        <taxon>Sorangium</taxon>
    </lineage>
</organism>
<protein>
    <recommendedName>
        <fullName evidence="4">Tryptophan synthase alpha chain</fullName>
    </recommendedName>
</protein>
<keyword evidence="3" id="KW-1185">Reference proteome</keyword>
<keyword evidence="1" id="KW-0732">Signal</keyword>
<dbReference type="HOGENOM" id="CLU_077954_0_0_7"/>
<gene>
    <name evidence="2" type="ordered locus">sce4688</name>
</gene>
<accession>A9FE53</accession>
<feature type="signal peptide" evidence="1">
    <location>
        <begin position="1"/>
        <end position="23"/>
    </location>
</feature>
<dbReference type="EMBL" id="AM746676">
    <property type="protein sequence ID" value="CAN94851.1"/>
    <property type="molecule type" value="Genomic_DNA"/>
</dbReference>
<feature type="chain" id="PRO_5002738434" description="Tryptophan synthase alpha chain" evidence="1">
    <location>
        <begin position="24"/>
        <end position="382"/>
    </location>
</feature>
<dbReference type="eggNOG" id="COG4935">
    <property type="taxonomic scope" value="Bacteria"/>
</dbReference>
<evidence type="ECO:0000313" key="3">
    <source>
        <dbReference type="Proteomes" id="UP000002139"/>
    </source>
</evidence>